<comment type="caution">
    <text evidence="1">The sequence shown here is derived from an EMBL/GenBank/DDBJ whole genome shotgun (WGS) entry which is preliminary data.</text>
</comment>
<accession>A0ACB9HVY9</accession>
<dbReference type="EMBL" id="CM042028">
    <property type="protein sequence ID" value="KAI3799390.1"/>
    <property type="molecule type" value="Genomic_DNA"/>
</dbReference>
<gene>
    <name evidence="1" type="ORF">L1987_34688</name>
</gene>
<dbReference type="Proteomes" id="UP001056120">
    <property type="component" value="Linkage Group LG11"/>
</dbReference>
<reference evidence="1 2" key="2">
    <citation type="journal article" date="2022" name="Mol. Ecol. Resour.">
        <title>The genomes of chicory, endive, great burdock and yacon provide insights into Asteraceae paleo-polyploidization history and plant inulin production.</title>
        <authorList>
            <person name="Fan W."/>
            <person name="Wang S."/>
            <person name="Wang H."/>
            <person name="Wang A."/>
            <person name="Jiang F."/>
            <person name="Liu H."/>
            <person name="Zhao H."/>
            <person name="Xu D."/>
            <person name="Zhang Y."/>
        </authorList>
    </citation>
    <scope>NUCLEOTIDE SEQUENCE [LARGE SCALE GENOMIC DNA]</scope>
    <source>
        <strain evidence="2">cv. Yunnan</strain>
        <tissue evidence="1">Leaves</tissue>
    </source>
</reference>
<sequence>MRGKSYASVLPGDGVTVSKTIHLDTYDLHAVQDSTCVVLACVRDVNIHSGCEKDGFSNLSIRYVGGLWIWIEFNSRESCMKFKQHTCMMSYFKEVKALMNIWFGLKVLGSLCPCGLQGHESHFEKDCHGVGVRVHEISGWSPTFQMQEEGVWAGWFCWE</sequence>
<organism evidence="1 2">
    <name type="scientific">Smallanthus sonchifolius</name>
    <dbReference type="NCBI Taxonomy" id="185202"/>
    <lineage>
        <taxon>Eukaryota</taxon>
        <taxon>Viridiplantae</taxon>
        <taxon>Streptophyta</taxon>
        <taxon>Embryophyta</taxon>
        <taxon>Tracheophyta</taxon>
        <taxon>Spermatophyta</taxon>
        <taxon>Magnoliopsida</taxon>
        <taxon>eudicotyledons</taxon>
        <taxon>Gunneridae</taxon>
        <taxon>Pentapetalae</taxon>
        <taxon>asterids</taxon>
        <taxon>campanulids</taxon>
        <taxon>Asterales</taxon>
        <taxon>Asteraceae</taxon>
        <taxon>Asteroideae</taxon>
        <taxon>Heliantheae alliance</taxon>
        <taxon>Millerieae</taxon>
        <taxon>Smallanthus</taxon>
    </lineage>
</organism>
<protein>
    <submittedName>
        <fullName evidence="1">Uncharacterized protein</fullName>
    </submittedName>
</protein>
<reference evidence="2" key="1">
    <citation type="journal article" date="2022" name="Mol. Ecol. Resour.">
        <title>The genomes of chicory, endive, great burdock and yacon provide insights into Asteraceae palaeo-polyploidization history and plant inulin production.</title>
        <authorList>
            <person name="Fan W."/>
            <person name="Wang S."/>
            <person name="Wang H."/>
            <person name="Wang A."/>
            <person name="Jiang F."/>
            <person name="Liu H."/>
            <person name="Zhao H."/>
            <person name="Xu D."/>
            <person name="Zhang Y."/>
        </authorList>
    </citation>
    <scope>NUCLEOTIDE SEQUENCE [LARGE SCALE GENOMIC DNA]</scope>
    <source>
        <strain evidence="2">cv. Yunnan</strain>
    </source>
</reference>
<evidence type="ECO:0000313" key="1">
    <source>
        <dbReference type="EMBL" id="KAI3799390.1"/>
    </source>
</evidence>
<name>A0ACB9HVY9_9ASTR</name>
<keyword evidence="2" id="KW-1185">Reference proteome</keyword>
<evidence type="ECO:0000313" key="2">
    <source>
        <dbReference type="Proteomes" id="UP001056120"/>
    </source>
</evidence>
<proteinExistence type="predicted"/>